<dbReference type="Pfam" id="PF00724">
    <property type="entry name" value="Oxidored_FMN"/>
    <property type="match status" value="2"/>
</dbReference>
<evidence type="ECO:0000259" key="10">
    <source>
        <dbReference type="Pfam" id="PF00724"/>
    </source>
</evidence>
<dbReference type="PRINTS" id="PR00368">
    <property type="entry name" value="FADPNR"/>
</dbReference>
<dbReference type="SUPFAM" id="SSF51905">
    <property type="entry name" value="FAD/NAD(P)-binding domain"/>
    <property type="match status" value="1"/>
</dbReference>
<feature type="domain" description="NADH:flavin oxidoreductase/NADH oxidase N-terminal" evidence="10">
    <location>
        <begin position="113"/>
        <end position="317"/>
    </location>
</feature>
<evidence type="ECO:0000256" key="9">
    <source>
        <dbReference type="ARBA" id="ARBA00023014"/>
    </source>
</evidence>
<feature type="domain" description="NADH:flavin oxidoreductase/NADH oxidase N-terminal" evidence="10">
    <location>
        <begin position="9"/>
        <end position="108"/>
    </location>
</feature>
<dbReference type="Gene3D" id="3.20.20.70">
    <property type="entry name" value="Aldolase class I"/>
    <property type="match status" value="2"/>
</dbReference>
<dbReference type="EMBL" id="AE001437">
    <property type="protein sequence ID" value="AAK81338.1"/>
    <property type="molecule type" value="Genomic_DNA"/>
</dbReference>
<gene>
    <name evidence="12" type="ordered locus">CA_C3408</name>
</gene>
<dbReference type="Proteomes" id="UP000000814">
    <property type="component" value="Chromosome"/>
</dbReference>
<evidence type="ECO:0000256" key="6">
    <source>
        <dbReference type="ARBA" id="ARBA00022723"/>
    </source>
</evidence>
<keyword evidence="4" id="KW-0285">Flavoprotein</keyword>
<dbReference type="SUPFAM" id="SSF51395">
    <property type="entry name" value="FMN-linked oxidoreductases"/>
    <property type="match status" value="1"/>
</dbReference>
<evidence type="ECO:0000256" key="3">
    <source>
        <dbReference type="ARBA" id="ARBA00011048"/>
    </source>
</evidence>
<evidence type="ECO:0000313" key="13">
    <source>
        <dbReference type="Proteomes" id="UP000000814"/>
    </source>
</evidence>
<evidence type="ECO:0000313" key="12">
    <source>
        <dbReference type="EMBL" id="AAK81338.1"/>
    </source>
</evidence>
<dbReference type="HOGENOM" id="CLU_012153_1_1_9"/>
<evidence type="ECO:0000256" key="4">
    <source>
        <dbReference type="ARBA" id="ARBA00022630"/>
    </source>
</evidence>
<dbReference type="PANTHER" id="PTHR42917:SF2">
    <property type="entry name" value="2,4-DIENOYL-COA REDUCTASE [(2E)-ENOYL-COA-PRODUCING]"/>
    <property type="match status" value="1"/>
</dbReference>
<name>Q97DR4_CLOAB</name>
<evidence type="ECO:0000256" key="2">
    <source>
        <dbReference type="ARBA" id="ARBA00001966"/>
    </source>
</evidence>
<dbReference type="InterPro" id="IPR051793">
    <property type="entry name" value="NADH:flavin_oxidoreductase"/>
</dbReference>
<keyword evidence="9" id="KW-0411">Iron-sulfur</keyword>
<dbReference type="PIR" id="G97318">
    <property type="entry name" value="G97318"/>
</dbReference>
<dbReference type="GO" id="GO:0051536">
    <property type="term" value="F:iron-sulfur cluster binding"/>
    <property type="evidence" value="ECO:0007669"/>
    <property type="project" value="UniProtKB-KW"/>
</dbReference>
<keyword evidence="6" id="KW-0479">Metal-binding</keyword>
<comment type="similarity">
    <text evidence="3">In the N-terminal section; belongs to the NADH:flavin oxidoreductase/NADH oxidase family.</text>
</comment>
<dbReference type="Pfam" id="PF07992">
    <property type="entry name" value="Pyr_redox_2"/>
    <property type="match status" value="1"/>
</dbReference>
<evidence type="ECO:0000259" key="11">
    <source>
        <dbReference type="Pfam" id="PF07992"/>
    </source>
</evidence>
<organism evidence="12 13">
    <name type="scientific">Clostridium acetobutylicum (strain ATCC 824 / DSM 792 / JCM 1419 / IAM 19013 / LMG 5710 / NBRC 13948 / NRRL B-527 / VKM B-1787 / 2291 / W)</name>
    <dbReference type="NCBI Taxonomy" id="272562"/>
    <lineage>
        <taxon>Bacteria</taxon>
        <taxon>Bacillati</taxon>
        <taxon>Bacillota</taxon>
        <taxon>Clostridia</taxon>
        <taxon>Eubacteriales</taxon>
        <taxon>Clostridiaceae</taxon>
        <taxon>Clostridium</taxon>
    </lineage>
</organism>
<dbReference type="PATRIC" id="fig|272562.8.peg.3589"/>
<sequence>MSLNNYRNVFKPIKIGNILVKNRIEVSPAEPFLASKDGYVTQEFIEWTRAMAKGGAGIVTIGDSPVNAEYAKSSPYVIDMSKDTIVNGLYTLTEVIHRYGAKASLELNLRADYTPTDMTKEKIKQVINDFADAAFRCKQAGMDMVMIHGGHGHLVAQFFSPFYNKRTDEYSTSNMENRTRFARELLDAVREKIGNDMAIEYRISADELNEHGVRIGEALEFAKIIQEKIDLIHVSVGDLYKPEAIPFMIQPTYIPQGINVNYAERFKKELNIPVTTVGSLDIDIAEQVIIEEKADMVAMIRAFIADSDFVNKAKYGEERTIRPCIRCTTCVGQSPHAYCIPIRCAVNPMNGREREFMNMPFQETKKKVVVIGGGPAGMEAARDAAKRGHKVIIMEKSDELGGFLKVASASSLKNDMRRYLQWAVNMTMESQNIEVRLNTEATVENVKAENPDAIVIAVGSKVFIPDIPGVEKKNVIWAGDIAQRKMDTGNKVIVVGAGLTGSEAALLLARKGKKVTLVDMRPLKDLDANSPAIATSTLRSMLQSEDVKTITGIKLKEISDEDAVFVDERQQEHVICCDTLVLALGVTPRTEVVNKFKELVKEVYVIGDCNNKSGNLIKATTEGFFAAMSI</sequence>
<keyword evidence="7" id="KW-0560">Oxidoreductase</keyword>
<dbReference type="InterPro" id="IPR013785">
    <property type="entry name" value="Aldolase_TIM"/>
</dbReference>
<dbReference type="InterPro" id="IPR001155">
    <property type="entry name" value="OxRdtase_FMN_N"/>
</dbReference>
<evidence type="ECO:0000256" key="1">
    <source>
        <dbReference type="ARBA" id="ARBA00001917"/>
    </source>
</evidence>
<comment type="cofactor">
    <cofactor evidence="2">
        <name>[4Fe-4S] cluster</name>
        <dbReference type="ChEBI" id="CHEBI:49883"/>
    </cofactor>
</comment>
<keyword evidence="8" id="KW-0408">Iron</keyword>
<keyword evidence="13" id="KW-1185">Reference proteome</keyword>
<dbReference type="STRING" id="272562.CA_C3408"/>
<dbReference type="RefSeq" id="WP_010966678.1">
    <property type="nucleotide sequence ID" value="NC_003030.1"/>
</dbReference>
<dbReference type="GO" id="GO:0016491">
    <property type="term" value="F:oxidoreductase activity"/>
    <property type="evidence" value="ECO:0007669"/>
    <property type="project" value="UniProtKB-KW"/>
</dbReference>
<dbReference type="Gene3D" id="3.40.50.720">
    <property type="entry name" value="NAD(P)-binding Rossmann-like Domain"/>
    <property type="match status" value="1"/>
</dbReference>
<evidence type="ECO:0000256" key="7">
    <source>
        <dbReference type="ARBA" id="ARBA00023002"/>
    </source>
</evidence>
<dbReference type="eggNOG" id="COG1902">
    <property type="taxonomic scope" value="Bacteria"/>
</dbReference>
<dbReference type="CDD" id="cd02803">
    <property type="entry name" value="OYE_like_FMN_family"/>
    <property type="match status" value="1"/>
</dbReference>
<dbReference type="AlphaFoldDB" id="Q97DR4"/>
<dbReference type="PANTHER" id="PTHR42917">
    <property type="entry name" value="2,4-DIENOYL-COA REDUCTASE"/>
    <property type="match status" value="1"/>
</dbReference>
<dbReference type="OrthoDB" id="9772736at2"/>
<dbReference type="KEGG" id="cac:CA_C3408"/>
<accession>Q97DR4</accession>
<feature type="domain" description="FAD/NAD(P)-binding" evidence="11">
    <location>
        <begin position="366"/>
        <end position="622"/>
    </location>
</feature>
<dbReference type="GO" id="GO:0046872">
    <property type="term" value="F:metal ion binding"/>
    <property type="evidence" value="ECO:0007669"/>
    <property type="project" value="UniProtKB-KW"/>
</dbReference>
<proteinExistence type="inferred from homology"/>
<dbReference type="InterPro" id="IPR023753">
    <property type="entry name" value="FAD/NAD-binding_dom"/>
</dbReference>
<keyword evidence="5" id="KW-0288">FMN</keyword>
<evidence type="ECO:0000256" key="5">
    <source>
        <dbReference type="ARBA" id="ARBA00022643"/>
    </source>
</evidence>
<dbReference type="PRINTS" id="PR00469">
    <property type="entry name" value="PNDRDTASEII"/>
</dbReference>
<dbReference type="GeneID" id="44999902"/>
<comment type="cofactor">
    <cofactor evidence="1">
        <name>FMN</name>
        <dbReference type="ChEBI" id="CHEBI:58210"/>
    </cofactor>
</comment>
<dbReference type="GO" id="GO:0010181">
    <property type="term" value="F:FMN binding"/>
    <property type="evidence" value="ECO:0007669"/>
    <property type="project" value="InterPro"/>
</dbReference>
<dbReference type="InterPro" id="IPR036188">
    <property type="entry name" value="FAD/NAD-bd_sf"/>
</dbReference>
<protein>
    <submittedName>
        <fullName evidence="12">NADH oxidase (Two distinct flavin oxidoreductase domains)</fullName>
    </submittedName>
</protein>
<evidence type="ECO:0000256" key="8">
    <source>
        <dbReference type="ARBA" id="ARBA00023004"/>
    </source>
</evidence>
<dbReference type="Gene3D" id="3.50.50.60">
    <property type="entry name" value="FAD/NAD(P)-binding domain"/>
    <property type="match status" value="1"/>
</dbReference>
<dbReference type="eggNOG" id="COG0446">
    <property type="taxonomic scope" value="Bacteria"/>
</dbReference>
<reference evidence="12 13" key="1">
    <citation type="journal article" date="2001" name="J. Bacteriol.">
        <title>Genome sequence and comparative analysis of the solvent-producing bacterium Clostridium acetobutylicum.</title>
        <authorList>
            <person name="Nolling J."/>
            <person name="Breton G."/>
            <person name="Omelchenko M.V."/>
            <person name="Makarova K.S."/>
            <person name="Zeng Q."/>
            <person name="Gibson R."/>
            <person name="Lee H.M."/>
            <person name="Dubois J."/>
            <person name="Qiu D."/>
            <person name="Hitti J."/>
            <person name="Wolf Y.I."/>
            <person name="Tatusov R.L."/>
            <person name="Sabathe F."/>
            <person name="Doucette-Stamm L."/>
            <person name="Soucaille P."/>
            <person name="Daly M.J."/>
            <person name="Bennett G.N."/>
            <person name="Koonin E.V."/>
            <person name="Smith D.R."/>
        </authorList>
    </citation>
    <scope>NUCLEOTIDE SEQUENCE [LARGE SCALE GENOMIC DNA]</scope>
    <source>
        <strain evidence="13">ATCC 824 / DSM 792 / JCM 1419 / LMG 5710 / VKM B-1787</strain>
    </source>
</reference>